<keyword evidence="4" id="KW-1185">Reference proteome</keyword>
<sequence length="120" mass="14273">MKSFYDFLLIVHLKILILLHYLECRPPPLFTYRPQKRSVIDPINIYEQKGVQVNFIWGLQLKWIPKSDMKYELKTARFALTYRPLIFLEINRGSVSEQGWGLHSRQCSNSMSDIQSYSQF</sequence>
<comment type="caution">
    <text evidence="2">The sequence shown here is derived from an EMBL/GenBank/DDBJ whole genome shotgun (WGS) entry which is preliminary data.</text>
</comment>
<organism evidence="2">
    <name type="scientific">Hexamita inflata</name>
    <dbReference type="NCBI Taxonomy" id="28002"/>
    <lineage>
        <taxon>Eukaryota</taxon>
        <taxon>Metamonada</taxon>
        <taxon>Diplomonadida</taxon>
        <taxon>Hexamitidae</taxon>
        <taxon>Hexamitinae</taxon>
        <taxon>Hexamita</taxon>
    </lineage>
</organism>
<dbReference type="AlphaFoldDB" id="A0AA86NKL1"/>
<evidence type="ECO:0000313" key="3">
    <source>
        <dbReference type="EMBL" id="CAL6058064.1"/>
    </source>
</evidence>
<feature type="signal peptide" evidence="1">
    <location>
        <begin position="1"/>
        <end position="24"/>
    </location>
</feature>
<gene>
    <name evidence="3" type="ORF">HINF_LOCUS47954</name>
    <name evidence="2" type="ORF">HINF_LOCUS9190</name>
</gene>
<feature type="chain" id="PRO_5041716266" evidence="1">
    <location>
        <begin position="25"/>
        <end position="120"/>
    </location>
</feature>
<keyword evidence="1" id="KW-0732">Signal</keyword>
<name>A0AA86NKL1_9EUKA</name>
<reference evidence="3 4" key="2">
    <citation type="submission" date="2024-07" db="EMBL/GenBank/DDBJ databases">
        <authorList>
            <person name="Akdeniz Z."/>
        </authorList>
    </citation>
    <scope>NUCLEOTIDE SEQUENCE [LARGE SCALE GENOMIC DNA]</scope>
</reference>
<evidence type="ECO:0000313" key="4">
    <source>
        <dbReference type="Proteomes" id="UP001642409"/>
    </source>
</evidence>
<accession>A0AA86NKL1</accession>
<dbReference type="EMBL" id="CAXDID020000218">
    <property type="protein sequence ID" value="CAL6058064.1"/>
    <property type="molecule type" value="Genomic_DNA"/>
</dbReference>
<evidence type="ECO:0000313" key="2">
    <source>
        <dbReference type="EMBL" id="CAI9921545.1"/>
    </source>
</evidence>
<reference evidence="2" key="1">
    <citation type="submission" date="2023-06" db="EMBL/GenBank/DDBJ databases">
        <authorList>
            <person name="Kurt Z."/>
        </authorList>
    </citation>
    <scope>NUCLEOTIDE SEQUENCE</scope>
</reference>
<dbReference type="EMBL" id="CATOUU010000226">
    <property type="protein sequence ID" value="CAI9921545.1"/>
    <property type="molecule type" value="Genomic_DNA"/>
</dbReference>
<protein>
    <submittedName>
        <fullName evidence="3">Hypothetical_protein</fullName>
    </submittedName>
</protein>
<proteinExistence type="predicted"/>
<evidence type="ECO:0000256" key="1">
    <source>
        <dbReference type="SAM" id="SignalP"/>
    </source>
</evidence>
<dbReference type="Proteomes" id="UP001642409">
    <property type="component" value="Unassembled WGS sequence"/>
</dbReference>